<name>F4LP82_TREBD</name>
<protein>
    <submittedName>
        <fullName evidence="1">Uncharacterized protein</fullName>
    </submittedName>
</protein>
<reference evidence="2" key="1">
    <citation type="submission" date="2011-04" db="EMBL/GenBank/DDBJ databases">
        <title>The complete genome of Treponema brennaborense DSM 12168.</title>
        <authorList>
            <person name="Lucas S."/>
            <person name="Han J."/>
            <person name="Lapidus A."/>
            <person name="Bruce D."/>
            <person name="Goodwin L."/>
            <person name="Pitluck S."/>
            <person name="Peters L."/>
            <person name="Kyrpides N."/>
            <person name="Mavromatis K."/>
            <person name="Ivanova N."/>
            <person name="Mikhailova N."/>
            <person name="Pagani I."/>
            <person name="Teshima H."/>
            <person name="Detter J.C."/>
            <person name="Tapia R."/>
            <person name="Han C."/>
            <person name="Land M."/>
            <person name="Hauser L."/>
            <person name="Markowitz V."/>
            <person name="Cheng J.-F."/>
            <person name="Hugenholtz P."/>
            <person name="Woyke T."/>
            <person name="Wu D."/>
            <person name="Gronow S."/>
            <person name="Wellnitz S."/>
            <person name="Brambilla E."/>
            <person name="Klenk H.-P."/>
            <person name="Eisen J.A."/>
        </authorList>
    </citation>
    <scope>NUCLEOTIDE SEQUENCE [LARGE SCALE GENOMIC DNA]</scope>
    <source>
        <strain evidence="2">DSM 12168 / CIP 105900 / DD5/3</strain>
    </source>
</reference>
<dbReference type="RefSeq" id="WP_013758649.1">
    <property type="nucleotide sequence ID" value="NC_015500.1"/>
</dbReference>
<dbReference type="Proteomes" id="UP000006546">
    <property type="component" value="Chromosome"/>
</dbReference>
<evidence type="ECO:0000313" key="2">
    <source>
        <dbReference type="Proteomes" id="UP000006546"/>
    </source>
</evidence>
<evidence type="ECO:0000313" key="1">
    <source>
        <dbReference type="EMBL" id="AEE16944.1"/>
    </source>
</evidence>
<dbReference type="EMBL" id="CP002696">
    <property type="protein sequence ID" value="AEE16944.1"/>
    <property type="molecule type" value="Genomic_DNA"/>
</dbReference>
<dbReference type="HOGENOM" id="CLU_962911_0_0_12"/>
<keyword evidence="2" id="KW-1185">Reference proteome</keyword>
<dbReference type="KEGG" id="tbe:Trebr_1521"/>
<accession>F4LP82</accession>
<organism evidence="1 2">
    <name type="scientific">Treponema brennaborense (strain DSM 12168 / CIP 105900 / DD5/3)</name>
    <dbReference type="NCBI Taxonomy" id="906968"/>
    <lineage>
        <taxon>Bacteria</taxon>
        <taxon>Pseudomonadati</taxon>
        <taxon>Spirochaetota</taxon>
        <taxon>Spirochaetia</taxon>
        <taxon>Spirochaetales</taxon>
        <taxon>Treponemataceae</taxon>
        <taxon>Treponema</taxon>
    </lineage>
</organism>
<proteinExistence type="predicted"/>
<dbReference type="AlphaFoldDB" id="F4LP82"/>
<dbReference type="STRING" id="906968.Trebr_1521"/>
<sequence>MGLLSHIESIRTETPVSEKQGLLHRAESIHGKTIPAAERREPFDFHDFANEIGLRKTAILVPYASRFFMRYAHGFDAETILKSVSTADFWNGTFPGIREWQCVDGTRLEPYYQLFSSDEIHRMQSIYLKSFPLPSDIAARAIMLIADEADVSPETMDPLMEELADCICSDMICFPYNMKLPRFETFASETDPQTLPFTLFFSDAIAESVRNANTDQEAAAILEATVFSEIYVRLCAHIGSPDRCIPDTAMKVKLYLQSQETLDADIILFQCKKTLASVLGKAAQLIRIA</sequence>
<gene>
    <name evidence="1" type="ordered locus">Trebr_1521</name>
</gene>
<dbReference type="OrthoDB" id="9855084at2"/>